<gene>
    <name evidence="1" type="ORF">C1H46_007371</name>
</gene>
<evidence type="ECO:0000313" key="2">
    <source>
        <dbReference type="Proteomes" id="UP000315295"/>
    </source>
</evidence>
<sequence>MVYSVVNVVVASSKHHDILREKHAHVVLEALVNNELSSGQAWNQETTLKQANDSQWNFHYNCLISLVHMFSSVIEVLEMVKIEGTNS</sequence>
<protein>
    <submittedName>
        <fullName evidence="1">Uncharacterized protein</fullName>
    </submittedName>
</protein>
<dbReference type="EMBL" id="VIEB01000093">
    <property type="protein sequence ID" value="TQE06981.1"/>
    <property type="molecule type" value="Genomic_DNA"/>
</dbReference>
<dbReference type="InterPro" id="IPR055298">
    <property type="entry name" value="AtLOH3-like"/>
</dbReference>
<evidence type="ECO:0000313" key="1">
    <source>
        <dbReference type="EMBL" id="TQE06981.1"/>
    </source>
</evidence>
<organism evidence="1 2">
    <name type="scientific">Malus baccata</name>
    <name type="common">Siberian crab apple</name>
    <name type="synonym">Pyrus baccata</name>
    <dbReference type="NCBI Taxonomy" id="106549"/>
    <lineage>
        <taxon>Eukaryota</taxon>
        <taxon>Viridiplantae</taxon>
        <taxon>Streptophyta</taxon>
        <taxon>Embryophyta</taxon>
        <taxon>Tracheophyta</taxon>
        <taxon>Spermatophyta</taxon>
        <taxon>Magnoliopsida</taxon>
        <taxon>eudicotyledons</taxon>
        <taxon>Gunneridae</taxon>
        <taxon>Pentapetalae</taxon>
        <taxon>rosids</taxon>
        <taxon>fabids</taxon>
        <taxon>Rosales</taxon>
        <taxon>Rosaceae</taxon>
        <taxon>Amygdaloideae</taxon>
        <taxon>Maleae</taxon>
        <taxon>Malus</taxon>
    </lineage>
</organism>
<comment type="caution">
    <text evidence="1">The sequence shown here is derived from an EMBL/GenBank/DDBJ whole genome shotgun (WGS) entry which is preliminary data.</text>
</comment>
<proteinExistence type="predicted"/>
<accession>A0A540N7F1</accession>
<dbReference type="Proteomes" id="UP000315295">
    <property type="component" value="Unassembled WGS sequence"/>
</dbReference>
<dbReference type="AlphaFoldDB" id="A0A540N7F1"/>
<name>A0A540N7F1_MALBA</name>
<dbReference type="PANTHER" id="PTHR11697">
    <property type="entry name" value="GENERAL TRANSCRIPTION FACTOR 2-RELATED ZINC FINGER PROTEIN"/>
    <property type="match status" value="1"/>
</dbReference>
<dbReference type="PANTHER" id="PTHR11697:SF230">
    <property type="entry name" value="ZINC FINGER, MYM DOMAIN CONTAINING 1"/>
    <property type="match status" value="1"/>
</dbReference>
<reference evidence="1 2" key="1">
    <citation type="journal article" date="2019" name="G3 (Bethesda)">
        <title>Sequencing of a Wild Apple (Malus baccata) Genome Unravels the Differences Between Cultivated and Wild Apple Species Regarding Disease Resistance and Cold Tolerance.</title>
        <authorList>
            <person name="Chen X."/>
        </authorList>
    </citation>
    <scope>NUCLEOTIDE SEQUENCE [LARGE SCALE GENOMIC DNA]</scope>
    <source>
        <strain evidence="2">cv. Shandingzi</strain>
        <tissue evidence="1">Leaves</tissue>
    </source>
</reference>
<keyword evidence="2" id="KW-1185">Reference proteome</keyword>